<proteinExistence type="predicted"/>
<accession>A0A2P7APN7</accession>
<sequence>MLFANQSPANQSVFMPIGIHSSVVIGKNVLAVASMERNCEVFASLCKSLKCQDRFINFYTRFSTLK</sequence>
<gene>
    <name evidence="1" type="ORF">CU100_21550</name>
</gene>
<organism evidence="1 2">
    <name type="scientific">Phyllobacterium endophyticum</name>
    <dbReference type="NCBI Taxonomy" id="1149773"/>
    <lineage>
        <taxon>Bacteria</taxon>
        <taxon>Pseudomonadati</taxon>
        <taxon>Pseudomonadota</taxon>
        <taxon>Alphaproteobacteria</taxon>
        <taxon>Hyphomicrobiales</taxon>
        <taxon>Phyllobacteriaceae</taxon>
        <taxon>Phyllobacterium</taxon>
    </lineage>
</organism>
<dbReference type="Proteomes" id="UP000241158">
    <property type="component" value="Unassembled WGS sequence"/>
</dbReference>
<dbReference type="AlphaFoldDB" id="A0A2P7APN7"/>
<reference evidence="2" key="1">
    <citation type="submission" date="2017-11" db="EMBL/GenBank/DDBJ databases">
        <authorList>
            <person name="Kuznetsova I."/>
            <person name="Sazanova A."/>
            <person name="Chirak E."/>
            <person name="Safronova V."/>
            <person name="Willems A."/>
        </authorList>
    </citation>
    <scope>NUCLEOTIDE SEQUENCE [LARGE SCALE GENOMIC DNA]</scope>
    <source>
        <strain evidence="2">PEPV15</strain>
    </source>
</reference>
<name>A0A2P7APN7_9HYPH</name>
<evidence type="ECO:0000313" key="2">
    <source>
        <dbReference type="Proteomes" id="UP000241158"/>
    </source>
</evidence>
<keyword evidence="2" id="KW-1185">Reference proteome</keyword>
<comment type="caution">
    <text evidence="1">The sequence shown here is derived from an EMBL/GenBank/DDBJ whole genome shotgun (WGS) entry which is preliminary data.</text>
</comment>
<dbReference type="EMBL" id="PGGN01000004">
    <property type="protein sequence ID" value="PSH56175.1"/>
    <property type="molecule type" value="Genomic_DNA"/>
</dbReference>
<protein>
    <submittedName>
        <fullName evidence="1">Uncharacterized protein</fullName>
    </submittedName>
</protein>
<evidence type="ECO:0000313" key="1">
    <source>
        <dbReference type="EMBL" id="PSH56175.1"/>
    </source>
</evidence>